<gene>
    <name evidence="3" type="ORF">D9757_005244</name>
</gene>
<feature type="transmembrane region" description="Helical" evidence="2">
    <location>
        <begin position="216"/>
        <end position="240"/>
    </location>
</feature>
<feature type="region of interest" description="Disordered" evidence="1">
    <location>
        <begin position="532"/>
        <end position="554"/>
    </location>
</feature>
<proteinExistence type="predicted"/>
<organism evidence="3 4">
    <name type="scientific">Collybiopsis confluens</name>
    <dbReference type="NCBI Taxonomy" id="2823264"/>
    <lineage>
        <taxon>Eukaryota</taxon>
        <taxon>Fungi</taxon>
        <taxon>Dikarya</taxon>
        <taxon>Basidiomycota</taxon>
        <taxon>Agaricomycotina</taxon>
        <taxon>Agaricomycetes</taxon>
        <taxon>Agaricomycetidae</taxon>
        <taxon>Agaricales</taxon>
        <taxon>Marasmiineae</taxon>
        <taxon>Omphalotaceae</taxon>
        <taxon>Collybiopsis</taxon>
    </lineage>
</organism>
<dbReference type="OrthoDB" id="2554293at2759"/>
<evidence type="ECO:0000313" key="3">
    <source>
        <dbReference type="EMBL" id="KAF5390498.1"/>
    </source>
</evidence>
<comment type="caution">
    <text evidence="3">The sequence shown here is derived from an EMBL/GenBank/DDBJ whole genome shotgun (WGS) entry which is preliminary data.</text>
</comment>
<keyword evidence="2" id="KW-0472">Membrane</keyword>
<evidence type="ECO:0000313" key="4">
    <source>
        <dbReference type="Proteomes" id="UP000518752"/>
    </source>
</evidence>
<feature type="region of interest" description="Disordered" evidence="1">
    <location>
        <begin position="607"/>
        <end position="635"/>
    </location>
</feature>
<keyword evidence="4" id="KW-1185">Reference proteome</keyword>
<dbReference type="Proteomes" id="UP000518752">
    <property type="component" value="Unassembled WGS sequence"/>
</dbReference>
<feature type="region of interest" description="Disordered" evidence="1">
    <location>
        <begin position="855"/>
        <end position="879"/>
    </location>
</feature>
<reference evidence="3 4" key="1">
    <citation type="journal article" date="2020" name="ISME J.">
        <title>Uncovering the hidden diversity of litter-decomposition mechanisms in mushroom-forming fungi.</title>
        <authorList>
            <person name="Floudas D."/>
            <person name="Bentzer J."/>
            <person name="Ahren D."/>
            <person name="Johansson T."/>
            <person name="Persson P."/>
            <person name="Tunlid A."/>
        </authorList>
    </citation>
    <scope>NUCLEOTIDE SEQUENCE [LARGE SCALE GENOMIC DNA]</scope>
    <source>
        <strain evidence="3 4">CBS 406.79</strain>
    </source>
</reference>
<evidence type="ECO:0000256" key="1">
    <source>
        <dbReference type="SAM" id="MobiDB-lite"/>
    </source>
</evidence>
<evidence type="ECO:0000256" key="2">
    <source>
        <dbReference type="SAM" id="Phobius"/>
    </source>
</evidence>
<keyword evidence="2" id="KW-1133">Transmembrane helix</keyword>
<accession>A0A8H5HW17</accession>
<protein>
    <recommendedName>
        <fullName evidence="5">Pentatricopeptide repeat-containing protein</fullName>
    </recommendedName>
</protein>
<dbReference type="AlphaFoldDB" id="A0A8H5HW17"/>
<sequence>MRCNWFPKARCILHPKKFSAAASSLRPSPPNSNLSLTPAQISRHVWRAVHVALHARDIQAAYIIAESARLSNNPLLHNIPSKAYLATGIHFHQPVSQRLTGHTLIHGLLRLGLPRKAHAVVKVMMDNGVPIRTRTFEAVLQDLVDLDSDRTHPPRSTNTVGLGTELYNHLKTLLPNRQTVLPLHPSVVHGKNTRAALDLFLCARNSKRQRRTERMYRTLIGSCLLHGELIAATLLITAILRDCAVRETLARQLEFTGGEQGEEAKIVEEYRKLKRLSPYPSFDILKEIIASISYVLSRSNRTELIGDDNDEHKISFRAALQALANLAYMLDIRQMPFAHLASLIRLLYTCPRNEEVVWVVDRKRGGREKPVQIGAYGYFHAVLERFLGRLPRFRSEPPTPLPSLSSSNQSLAVRWNSSMVNERPLDLPACNSLLYYALRHRLSTPMAQGVLMYIQDPFWVGDRDVKKRWKRPRVNEVTLNIVLSAARVMRDEGMAGEVLEVWRERGRGLEVVGREVEDEVLSQSLEANSISDSSVVSPYPSFSTSSSSASPSMLISTPATLPARRLRPDKYTIVSYISYLTSIGRPDVVPGILFRLLPELIIIDHPSSSPSSTSEPYSDSDSDSSSRNSNTTRNSKAIMAREECLKRVVSYGPHFFVAILNALVKLGKTGLAERVWLLAREAERASWIERFNPGSSSSPGADGRESLGSHLNGTGKVVQGWCLPIHAYTLMLVCYGNEARKSMYQSIRSSSRLRSRSWAVRARGGRRRGGGDVTPDEATWIPRSSASGNRYVAGWAYYILKRRQQLALQMGNGIQGGTVGRSEAGRAMGVELYRSMVRGAQGVYWALRAFERDAYPPQSPSPSPRSGPHLGLGPNHPYVPSWIQENEDGTGLPPLPSAWRDQVPKADARFFNAMLRIVTRHAYGQEDRYPPRRAHTSRAHWRQHVRFAEWMYRVHGVVPMNRSVGLGQAASSVGADVEVEMGVGGDGYGYGGTSGIGIGTRDELLMVAEDMVGAGYNVPHGVRYLLVGRDGESSAMRRWYRDESAGKTEGRSSVPWAYPVDGPDDSPFALGVVKQKGLSSGRVFRGRRRR</sequence>
<dbReference type="EMBL" id="JAACJN010000015">
    <property type="protein sequence ID" value="KAF5390498.1"/>
    <property type="molecule type" value="Genomic_DNA"/>
</dbReference>
<evidence type="ECO:0008006" key="5">
    <source>
        <dbReference type="Google" id="ProtNLM"/>
    </source>
</evidence>
<keyword evidence="2" id="KW-0812">Transmembrane</keyword>
<name>A0A8H5HW17_9AGAR</name>